<feature type="transmembrane region" description="Helical" evidence="1">
    <location>
        <begin position="67"/>
        <end position="85"/>
    </location>
</feature>
<keyword evidence="1" id="KW-1133">Transmembrane helix</keyword>
<evidence type="ECO:0000313" key="2">
    <source>
        <dbReference type="EMBL" id="MBW4706383.1"/>
    </source>
</evidence>
<feature type="transmembrane region" description="Helical" evidence="1">
    <location>
        <begin position="185"/>
        <end position="218"/>
    </location>
</feature>
<proteinExistence type="predicted"/>
<dbReference type="RefSeq" id="WP_219497984.1">
    <property type="nucleotide sequence ID" value="NZ_JAHXDN010000001.1"/>
</dbReference>
<keyword evidence="3" id="KW-1185">Reference proteome</keyword>
<dbReference type="Pfam" id="PF06912">
    <property type="entry name" value="DUF1275"/>
    <property type="match status" value="1"/>
</dbReference>
<dbReference type="PANTHER" id="PTHR37314">
    <property type="entry name" value="SLR0142 PROTEIN"/>
    <property type="match status" value="1"/>
</dbReference>
<reference evidence="2" key="1">
    <citation type="submission" date="2021-07" db="EMBL/GenBank/DDBJ databases">
        <title>Roseobacter insulae sp. nov., isolated from a tidal flat.</title>
        <authorList>
            <person name="Park S."/>
            <person name="Yoon J.-H."/>
        </authorList>
    </citation>
    <scope>NUCLEOTIDE SEQUENCE</scope>
    <source>
        <strain evidence="2">YSTF-M11</strain>
    </source>
</reference>
<comment type="caution">
    <text evidence="2">The sequence shown here is derived from an EMBL/GenBank/DDBJ whole genome shotgun (WGS) entry which is preliminary data.</text>
</comment>
<feature type="transmembrane region" description="Helical" evidence="1">
    <location>
        <begin position="122"/>
        <end position="139"/>
    </location>
</feature>
<accession>A0A9X1FRN9</accession>
<gene>
    <name evidence="2" type="ORF">KX928_01125</name>
</gene>
<protein>
    <submittedName>
        <fullName evidence="2">DUF1275 domain-containing protein</fullName>
    </submittedName>
</protein>
<dbReference type="Proteomes" id="UP001138661">
    <property type="component" value="Unassembled WGS sequence"/>
</dbReference>
<dbReference type="InterPro" id="IPR010699">
    <property type="entry name" value="DUF1275"/>
</dbReference>
<sequence length="224" mass="23272">MVGGHYITAIVRKLTPESRLGLAILSFTAGFADAACFVFFSGLFAAHVTGNIVLLAASLSQDMDDTSLLKIASFPAFVVAVWLTAQISRNLKLTASILFTLEGAILVIVGLVGLLASDEPSHGVINFAMAVAVVFALGIQNQAQVALDTPPTTVMTGNVTRLIGSLFAQGSKDDQLDEIILEISAFTIGCIGGAAGVMVFGLSSFLPVGLILCCLFFGTSKGQI</sequence>
<feature type="transmembrane region" description="Helical" evidence="1">
    <location>
        <begin position="97"/>
        <end position="116"/>
    </location>
</feature>
<dbReference type="PANTHER" id="PTHR37314:SF5">
    <property type="entry name" value="SLR0142 PROTEIN"/>
    <property type="match status" value="1"/>
</dbReference>
<keyword evidence="1" id="KW-0472">Membrane</keyword>
<name>A0A9X1FRN9_9RHOB</name>
<evidence type="ECO:0000313" key="3">
    <source>
        <dbReference type="Proteomes" id="UP001138661"/>
    </source>
</evidence>
<evidence type="ECO:0000256" key="1">
    <source>
        <dbReference type="SAM" id="Phobius"/>
    </source>
</evidence>
<keyword evidence="1" id="KW-0812">Transmembrane</keyword>
<organism evidence="2 3">
    <name type="scientific">Roseobacter insulae</name>
    <dbReference type="NCBI Taxonomy" id="2859783"/>
    <lineage>
        <taxon>Bacteria</taxon>
        <taxon>Pseudomonadati</taxon>
        <taxon>Pseudomonadota</taxon>
        <taxon>Alphaproteobacteria</taxon>
        <taxon>Rhodobacterales</taxon>
        <taxon>Roseobacteraceae</taxon>
        <taxon>Roseobacter</taxon>
    </lineage>
</organism>
<dbReference type="AlphaFoldDB" id="A0A9X1FRN9"/>
<dbReference type="EMBL" id="JAHXDN010000001">
    <property type="protein sequence ID" value="MBW4706383.1"/>
    <property type="molecule type" value="Genomic_DNA"/>
</dbReference>